<feature type="compositionally biased region" description="Low complexity" evidence="1">
    <location>
        <begin position="132"/>
        <end position="144"/>
    </location>
</feature>
<feature type="compositionally biased region" description="Basic and acidic residues" evidence="1">
    <location>
        <begin position="160"/>
        <end position="171"/>
    </location>
</feature>
<dbReference type="EMBL" id="CADCTI010000292">
    <property type="protein sequence ID" value="CAA9278878.1"/>
    <property type="molecule type" value="Genomic_DNA"/>
</dbReference>
<feature type="compositionally biased region" description="Low complexity" evidence="1">
    <location>
        <begin position="437"/>
        <end position="457"/>
    </location>
</feature>
<feature type="compositionally biased region" description="Basic and acidic residues" evidence="1">
    <location>
        <begin position="380"/>
        <end position="390"/>
    </location>
</feature>
<organism evidence="2">
    <name type="scientific">uncultured Blastococcus sp</name>
    <dbReference type="NCBI Taxonomy" id="217144"/>
    <lineage>
        <taxon>Bacteria</taxon>
        <taxon>Bacillati</taxon>
        <taxon>Actinomycetota</taxon>
        <taxon>Actinomycetes</taxon>
        <taxon>Geodermatophilales</taxon>
        <taxon>Geodermatophilaceae</taxon>
        <taxon>Blastococcus</taxon>
        <taxon>environmental samples</taxon>
    </lineage>
</organism>
<feature type="compositionally biased region" description="Basic and acidic residues" evidence="1">
    <location>
        <begin position="318"/>
        <end position="330"/>
    </location>
</feature>
<feature type="region of interest" description="Disordered" evidence="1">
    <location>
        <begin position="41"/>
        <end position="90"/>
    </location>
</feature>
<reference evidence="2" key="1">
    <citation type="submission" date="2020-02" db="EMBL/GenBank/DDBJ databases">
        <authorList>
            <person name="Meier V. D."/>
        </authorList>
    </citation>
    <scope>NUCLEOTIDE SEQUENCE</scope>
    <source>
        <strain evidence="2">AVDCRST_MAG57</strain>
    </source>
</reference>
<feature type="non-terminal residue" evidence="2">
    <location>
        <position position="491"/>
    </location>
</feature>
<feature type="compositionally biased region" description="Basic and acidic residues" evidence="1">
    <location>
        <begin position="279"/>
        <end position="293"/>
    </location>
</feature>
<evidence type="ECO:0000313" key="2">
    <source>
        <dbReference type="EMBL" id="CAA9278878.1"/>
    </source>
</evidence>
<name>A0A6J4JFU5_9ACTN</name>
<sequence length="491" mass="53024">AQEPGAANRPPARGRRSCVRRLQHPPLVERTRGRLVLHLGCRRDGRTRPRRPPVRRRPAQVHRRRRPGDLDGVRRRGRPDHGRPPLRARARVRVRVERLRRARNVVGLRARAHRGQRPGSPGDRVDHRPHMGADAPPAGAVRGRPPGPVDQRASAQRPLARADHTGHPPAHDRRRRPRPATPGPGGADPGAAGVHQDHTGSHRGVVAGRPAPSQGAQRSRRRPRGPRAGATPPRRLERPADIRGDPAPRAADDHHGMGEPESGRLAGRLLGIRASRLVPDAHHPDLDQRREHGLAPAGRRGGRPPCDAPAAHRARCRAVRDGRPPDREPPVHPVVLDALLPVAPRACGRPAAGGSPERSALAVPGGDRPRRAQHATTRARRLDAGLDTRRHPASTPAHRGAGARGVVRPAPTRVARGASTAPHGAPSQPGWSRRRSAPAPASPGAQCAGGRLRPGGPRSRRTGRPPRMAGHRSCPTDDRRRRRRAGAIPEL</sequence>
<feature type="region of interest" description="Disordered" evidence="1">
    <location>
        <begin position="346"/>
        <end position="491"/>
    </location>
</feature>
<proteinExistence type="predicted"/>
<feature type="compositionally biased region" description="Basic and acidic residues" evidence="1">
    <location>
        <begin position="234"/>
        <end position="262"/>
    </location>
</feature>
<feature type="compositionally biased region" description="Basic residues" evidence="1">
    <location>
        <begin position="48"/>
        <end position="66"/>
    </location>
</feature>
<feature type="compositionally biased region" description="Basic residues" evidence="1">
    <location>
        <begin position="12"/>
        <end position="23"/>
    </location>
</feature>
<feature type="compositionally biased region" description="Basic and acidic residues" evidence="1">
    <location>
        <begin position="67"/>
        <end position="83"/>
    </location>
</feature>
<feature type="compositionally biased region" description="Low complexity" evidence="1">
    <location>
        <begin position="1"/>
        <end position="11"/>
    </location>
</feature>
<accession>A0A6J4JFU5</accession>
<evidence type="ECO:0000256" key="1">
    <source>
        <dbReference type="SAM" id="MobiDB-lite"/>
    </source>
</evidence>
<dbReference type="AlphaFoldDB" id="A0A6J4JFU5"/>
<feature type="non-terminal residue" evidence="2">
    <location>
        <position position="1"/>
    </location>
</feature>
<gene>
    <name evidence="2" type="ORF">AVDCRST_MAG57-3603</name>
</gene>
<protein>
    <submittedName>
        <fullName evidence="2">Uncharacterized protein</fullName>
    </submittedName>
</protein>
<feature type="region of interest" description="Disordered" evidence="1">
    <location>
        <begin position="1"/>
        <end position="24"/>
    </location>
</feature>
<feature type="region of interest" description="Disordered" evidence="1">
    <location>
        <begin position="107"/>
        <end position="332"/>
    </location>
</feature>
<feature type="compositionally biased region" description="Low complexity" evidence="1">
    <location>
        <begin position="294"/>
        <end position="311"/>
    </location>
</feature>
<feature type="compositionally biased region" description="Low complexity" evidence="1">
    <location>
        <begin position="346"/>
        <end position="356"/>
    </location>
</feature>